<evidence type="ECO:0000313" key="15">
    <source>
        <dbReference type="EMBL" id="KAJ1733232.1"/>
    </source>
</evidence>
<comment type="subcellular location">
    <subcellularLocation>
        <location evidence="1 12">Nucleus</location>
    </subcellularLocation>
</comment>
<dbReference type="AlphaFoldDB" id="A0A9W8D0E0"/>
<evidence type="ECO:0000256" key="1">
    <source>
        <dbReference type="ARBA" id="ARBA00004123"/>
    </source>
</evidence>
<evidence type="ECO:0000313" key="16">
    <source>
        <dbReference type="Proteomes" id="UP001143981"/>
    </source>
</evidence>
<feature type="region of interest" description="Disordered" evidence="13">
    <location>
        <begin position="286"/>
        <end position="305"/>
    </location>
</feature>
<dbReference type="InterPro" id="IPR007308">
    <property type="entry name" value="Rtr1/RPAP2_dom"/>
</dbReference>
<dbReference type="EC" id="3.1.3.16" evidence="12"/>
<evidence type="ECO:0000256" key="5">
    <source>
        <dbReference type="ARBA" id="ARBA00022801"/>
    </source>
</evidence>
<evidence type="ECO:0000256" key="12">
    <source>
        <dbReference type="RuleBase" id="RU367080"/>
    </source>
</evidence>
<dbReference type="GO" id="GO:0005634">
    <property type="term" value="C:nucleus"/>
    <property type="evidence" value="ECO:0007669"/>
    <property type="project" value="UniProtKB-SubCell"/>
</dbReference>
<evidence type="ECO:0000256" key="9">
    <source>
        <dbReference type="ARBA" id="ARBA00047761"/>
    </source>
</evidence>
<proteinExistence type="inferred from homology"/>
<feature type="compositionally biased region" description="Low complexity" evidence="13">
    <location>
        <begin position="1"/>
        <end position="18"/>
    </location>
</feature>
<dbReference type="GO" id="GO:0043175">
    <property type="term" value="F:RNA polymerase core enzyme binding"/>
    <property type="evidence" value="ECO:0007669"/>
    <property type="project" value="UniProtKB-UniRule"/>
</dbReference>
<dbReference type="GO" id="GO:0008270">
    <property type="term" value="F:zinc ion binding"/>
    <property type="evidence" value="ECO:0007669"/>
    <property type="project" value="UniProtKB-KW"/>
</dbReference>
<protein>
    <recommendedName>
        <fullName evidence="12">RNA polymerase II subunit B1 CTD phosphatase RPAP2 homolog</fullName>
        <ecNumber evidence="12">3.1.3.16</ecNumber>
    </recommendedName>
</protein>
<feature type="region of interest" description="Disordered" evidence="13">
    <location>
        <begin position="1"/>
        <end position="40"/>
    </location>
</feature>
<feature type="domain" description="RTR1-type" evidence="14">
    <location>
        <begin position="69"/>
        <end position="151"/>
    </location>
</feature>
<dbReference type="PANTHER" id="PTHR14732">
    <property type="entry name" value="RNA POLYMERASE II SUBUNIT B1 CTD PHOSPHATASE RPAP2-RELATED"/>
    <property type="match status" value="1"/>
</dbReference>
<dbReference type="Gene3D" id="1.25.40.820">
    <property type="match status" value="1"/>
</dbReference>
<evidence type="ECO:0000256" key="11">
    <source>
        <dbReference type="PROSITE-ProRule" id="PRU00812"/>
    </source>
</evidence>
<evidence type="ECO:0000256" key="2">
    <source>
        <dbReference type="ARBA" id="ARBA00005676"/>
    </source>
</evidence>
<evidence type="ECO:0000256" key="8">
    <source>
        <dbReference type="ARBA" id="ARBA00023242"/>
    </source>
</evidence>
<dbReference type="PANTHER" id="PTHR14732:SF0">
    <property type="entry name" value="RNA POLYMERASE II SUBUNIT B1 CTD PHOSPHATASE RPAP2-RELATED"/>
    <property type="match status" value="1"/>
</dbReference>
<evidence type="ECO:0000256" key="6">
    <source>
        <dbReference type="ARBA" id="ARBA00022833"/>
    </source>
</evidence>
<evidence type="ECO:0000256" key="4">
    <source>
        <dbReference type="ARBA" id="ARBA00022771"/>
    </source>
</evidence>
<keyword evidence="5 12" id="KW-0378">Hydrolase</keyword>
<sequence length="525" mass="57671">MQPAGPSDAAARGAATGANTSTVKAKGTAQERRRRAAQESARARRQYETLSLLWCEKLFVPVDAATLRQAAHYITPEDYDGIIVERVADNLCGYPLCSRKTRAIDRQFHISLSRRKVFDVSEHGNYCGDRCMVGSRFYRYQLPEDPVYMRKRGADLDIDVLPLDYDGTTAVATEKGGVWDGKVKQEEKEEQQQQQQQNTDQNTLEWYRRSLVRKMNIPESVAASSPLRIVEHVPGEAAFDASSVGEAIGRLSFADVEGFKPEKDKQRIKQAVRAVNTTAAAREASNVVAGGSTSEKGGQQAGDDDGVLRVTVKGMPPEAQKMMDAQWLSGCDDDDESDGDTIPASDSGHFAKLFPGENSRHGYLSMSLFGRMWTLVDILATKSTAAFLRDLAQAGAADQLRTRAADYYVAPSDESMATRQGLFASGMARELDELRHRLRITAAPGVELRMLVSTLELRSNMVIFNKGERQLLCVVLLLALARVLEGLGRELDSPTTAQELDTMLGSLGSDRALLGAVAARFHQPY</sequence>
<accession>A0A9W8D0E0</accession>
<dbReference type="InterPro" id="IPR038534">
    <property type="entry name" value="Rtr1/RPAP2_sf"/>
</dbReference>
<evidence type="ECO:0000256" key="13">
    <source>
        <dbReference type="SAM" id="MobiDB-lite"/>
    </source>
</evidence>
<dbReference type="OrthoDB" id="2590500at2759"/>
<comment type="similarity">
    <text evidence="2 11 12">Belongs to the RPAP2 family.</text>
</comment>
<dbReference type="Proteomes" id="UP001143981">
    <property type="component" value="Unassembled WGS sequence"/>
</dbReference>
<comment type="caution">
    <text evidence="15">The sequence shown here is derived from an EMBL/GenBank/DDBJ whole genome shotgun (WGS) entry which is preliminary data.</text>
</comment>
<reference evidence="15" key="1">
    <citation type="submission" date="2022-07" db="EMBL/GenBank/DDBJ databases">
        <title>Phylogenomic reconstructions and comparative analyses of Kickxellomycotina fungi.</title>
        <authorList>
            <person name="Reynolds N.K."/>
            <person name="Stajich J.E."/>
            <person name="Barry K."/>
            <person name="Grigoriev I.V."/>
            <person name="Crous P."/>
            <person name="Smith M.E."/>
        </authorList>
    </citation>
    <scope>NUCLEOTIDE SEQUENCE</scope>
    <source>
        <strain evidence="15">BCRC 34381</strain>
    </source>
</reference>
<dbReference type="GO" id="GO:0005737">
    <property type="term" value="C:cytoplasm"/>
    <property type="evidence" value="ECO:0007669"/>
    <property type="project" value="TreeGrafter"/>
</dbReference>
<comment type="catalytic activity">
    <reaction evidence="9 12">
        <text>O-phospho-L-seryl-[protein] + H2O = L-seryl-[protein] + phosphate</text>
        <dbReference type="Rhea" id="RHEA:20629"/>
        <dbReference type="Rhea" id="RHEA-COMP:9863"/>
        <dbReference type="Rhea" id="RHEA-COMP:11604"/>
        <dbReference type="ChEBI" id="CHEBI:15377"/>
        <dbReference type="ChEBI" id="CHEBI:29999"/>
        <dbReference type="ChEBI" id="CHEBI:43474"/>
        <dbReference type="ChEBI" id="CHEBI:83421"/>
        <dbReference type="EC" id="3.1.3.16"/>
    </reaction>
</comment>
<dbReference type="PROSITE" id="PS51479">
    <property type="entry name" value="ZF_RTR1"/>
    <property type="match status" value="1"/>
</dbReference>
<name>A0A9W8D0E0_9FUNG</name>
<keyword evidence="8 12" id="KW-0539">Nucleus</keyword>
<keyword evidence="4 12" id="KW-0863">Zinc-finger</keyword>
<dbReference type="GO" id="GO:0008420">
    <property type="term" value="F:RNA polymerase II CTD heptapeptide repeat phosphatase activity"/>
    <property type="evidence" value="ECO:0007669"/>
    <property type="project" value="UniProtKB-UniRule"/>
</dbReference>
<comment type="catalytic activity">
    <reaction evidence="10 12">
        <text>O-phospho-L-threonyl-[protein] + H2O = L-threonyl-[protein] + phosphate</text>
        <dbReference type="Rhea" id="RHEA:47004"/>
        <dbReference type="Rhea" id="RHEA-COMP:11060"/>
        <dbReference type="Rhea" id="RHEA-COMP:11605"/>
        <dbReference type="ChEBI" id="CHEBI:15377"/>
        <dbReference type="ChEBI" id="CHEBI:30013"/>
        <dbReference type="ChEBI" id="CHEBI:43474"/>
        <dbReference type="ChEBI" id="CHEBI:61977"/>
        <dbReference type="EC" id="3.1.3.16"/>
    </reaction>
</comment>
<keyword evidence="6 12" id="KW-0862">Zinc</keyword>
<evidence type="ECO:0000256" key="10">
    <source>
        <dbReference type="ARBA" id="ARBA00048336"/>
    </source>
</evidence>
<keyword evidence="16" id="KW-1185">Reference proteome</keyword>
<dbReference type="Pfam" id="PF04181">
    <property type="entry name" value="RPAP2_Rtr1"/>
    <property type="match status" value="1"/>
</dbReference>
<evidence type="ECO:0000256" key="3">
    <source>
        <dbReference type="ARBA" id="ARBA00022723"/>
    </source>
</evidence>
<dbReference type="InterPro" id="IPR039693">
    <property type="entry name" value="Rtr1/RPAP2"/>
</dbReference>
<gene>
    <name evidence="15" type="ORF">LPJ61_001661</name>
</gene>
<comment type="function">
    <text evidence="12">Putative RNA polymerase II subunit B1 C-terminal domain (CTD) phosphatase involved in RNA polymerase II transcription regulation.</text>
</comment>
<keyword evidence="7 12" id="KW-0904">Protein phosphatase</keyword>
<keyword evidence="3 12" id="KW-0479">Metal-binding</keyword>
<evidence type="ECO:0000256" key="7">
    <source>
        <dbReference type="ARBA" id="ARBA00022912"/>
    </source>
</evidence>
<evidence type="ECO:0000259" key="14">
    <source>
        <dbReference type="PROSITE" id="PS51479"/>
    </source>
</evidence>
<organism evidence="15 16">
    <name type="scientific">Coemansia biformis</name>
    <dbReference type="NCBI Taxonomy" id="1286918"/>
    <lineage>
        <taxon>Eukaryota</taxon>
        <taxon>Fungi</taxon>
        <taxon>Fungi incertae sedis</taxon>
        <taxon>Zoopagomycota</taxon>
        <taxon>Kickxellomycotina</taxon>
        <taxon>Kickxellomycetes</taxon>
        <taxon>Kickxellales</taxon>
        <taxon>Kickxellaceae</taxon>
        <taxon>Coemansia</taxon>
    </lineage>
</organism>
<dbReference type="EMBL" id="JANBOI010000155">
    <property type="protein sequence ID" value="KAJ1733232.1"/>
    <property type="molecule type" value="Genomic_DNA"/>
</dbReference>